<dbReference type="STRING" id="644282.Deba_2367"/>
<gene>
    <name evidence="1" type="ordered locus">Deba_2367</name>
</gene>
<reference evidence="1 2" key="1">
    <citation type="journal article" date="2010" name="Stand. Genomic Sci.">
        <title>Complete genome sequence of Desulfarculus baarsii type strain (2st14).</title>
        <authorList>
            <person name="Sun H."/>
            <person name="Spring S."/>
            <person name="Lapidus A."/>
            <person name="Davenport K."/>
            <person name="Del Rio T.G."/>
            <person name="Tice H."/>
            <person name="Nolan M."/>
            <person name="Copeland A."/>
            <person name="Cheng J.F."/>
            <person name="Lucas S."/>
            <person name="Tapia R."/>
            <person name="Goodwin L."/>
            <person name="Pitluck S."/>
            <person name="Ivanova N."/>
            <person name="Pagani I."/>
            <person name="Mavromatis K."/>
            <person name="Ovchinnikova G."/>
            <person name="Pati A."/>
            <person name="Chen A."/>
            <person name="Palaniappan K."/>
            <person name="Hauser L."/>
            <person name="Chang Y.J."/>
            <person name="Jeffries C.D."/>
            <person name="Detter J.C."/>
            <person name="Han C."/>
            <person name="Rohde M."/>
            <person name="Brambilla E."/>
            <person name="Goker M."/>
            <person name="Woyke T."/>
            <person name="Bristow J."/>
            <person name="Eisen J.A."/>
            <person name="Markowitz V."/>
            <person name="Hugenholtz P."/>
            <person name="Kyrpides N.C."/>
            <person name="Klenk H.P."/>
            <person name="Land M."/>
        </authorList>
    </citation>
    <scope>NUCLEOTIDE SEQUENCE [LARGE SCALE GENOMIC DNA]</scope>
    <source>
        <strain evidence="2">ATCC 33931 / DSM 2075 / LMG 7858 / VKM B-1802 / 2st14</strain>
    </source>
</reference>
<accession>E1QJI6</accession>
<dbReference type="RefSeq" id="WP_013259168.1">
    <property type="nucleotide sequence ID" value="NC_014365.1"/>
</dbReference>
<dbReference type="KEGG" id="dbr:Deba_2367"/>
<dbReference type="EMBL" id="CP002085">
    <property type="protein sequence ID" value="ADK85729.1"/>
    <property type="molecule type" value="Genomic_DNA"/>
</dbReference>
<keyword evidence="2" id="KW-1185">Reference proteome</keyword>
<name>E1QJI6_DESB2</name>
<evidence type="ECO:0000313" key="1">
    <source>
        <dbReference type="EMBL" id="ADK85729.1"/>
    </source>
</evidence>
<dbReference type="HOGENOM" id="CLU_164839_0_0_7"/>
<dbReference type="OrthoDB" id="5431272at2"/>
<proteinExistence type="predicted"/>
<evidence type="ECO:0000313" key="2">
    <source>
        <dbReference type="Proteomes" id="UP000009047"/>
    </source>
</evidence>
<dbReference type="Proteomes" id="UP000009047">
    <property type="component" value="Chromosome"/>
</dbReference>
<sequence length="102" mass="11849">MKVEKVAFIIKKDDCWEGIRSTLGLLVENMWCAAFVVDHEMRVPASKTIDDLRENLEMLVDDLEGEVYSNVQANVDNFEQVQYMSLEDMAEKIKQYELVVPF</sequence>
<organism evidence="1 2">
    <name type="scientific">Desulfarculus baarsii (strain ATCC 33931 / DSM 2075 / LMG 7858 / VKM B-1802 / 2st14)</name>
    <dbReference type="NCBI Taxonomy" id="644282"/>
    <lineage>
        <taxon>Bacteria</taxon>
        <taxon>Pseudomonadati</taxon>
        <taxon>Thermodesulfobacteriota</taxon>
        <taxon>Desulfarculia</taxon>
        <taxon>Desulfarculales</taxon>
        <taxon>Desulfarculaceae</taxon>
        <taxon>Desulfarculus</taxon>
    </lineage>
</organism>
<protein>
    <submittedName>
        <fullName evidence="1">Uncharacterized protein</fullName>
    </submittedName>
</protein>
<dbReference type="AlphaFoldDB" id="E1QJI6"/>